<dbReference type="GO" id="GO:0007098">
    <property type="term" value="P:centrosome cycle"/>
    <property type="evidence" value="ECO:0007669"/>
    <property type="project" value="TreeGrafter"/>
</dbReference>
<dbReference type="FunFam" id="2.30.42.10:FF:000215">
    <property type="entry name" value="uncharacterized protein KIAA1614 homolog"/>
    <property type="match status" value="1"/>
</dbReference>
<feature type="region of interest" description="Disordered" evidence="1">
    <location>
        <begin position="604"/>
        <end position="625"/>
    </location>
</feature>
<feature type="region of interest" description="Disordered" evidence="1">
    <location>
        <begin position="925"/>
        <end position="981"/>
    </location>
</feature>
<dbReference type="Gene3D" id="2.30.42.10">
    <property type="match status" value="1"/>
</dbReference>
<dbReference type="GO" id="GO:0005938">
    <property type="term" value="C:cell cortex"/>
    <property type="evidence" value="ECO:0007669"/>
    <property type="project" value="TreeGrafter"/>
</dbReference>
<organism evidence="3 4">
    <name type="scientific">Octodon degus</name>
    <name type="common">Degu</name>
    <name type="synonym">Sciurus degus</name>
    <dbReference type="NCBI Taxonomy" id="10160"/>
    <lineage>
        <taxon>Eukaryota</taxon>
        <taxon>Metazoa</taxon>
        <taxon>Chordata</taxon>
        <taxon>Craniata</taxon>
        <taxon>Vertebrata</taxon>
        <taxon>Euteleostomi</taxon>
        <taxon>Mammalia</taxon>
        <taxon>Eutheria</taxon>
        <taxon>Euarchontoglires</taxon>
        <taxon>Glires</taxon>
        <taxon>Rodentia</taxon>
        <taxon>Hystricomorpha</taxon>
        <taxon>Octodontidae</taxon>
        <taxon>Octodon</taxon>
    </lineage>
</organism>
<dbReference type="AlphaFoldDB" id="A0A6P6DI67"/>
<feature type="compositionally biased region" description="Polar residues" evidence="1">
    <location>
        <begin position="930"/>
        <end position="948"/>
    </location>
</feature>
<dbReference type="SUPFAM" id="SSF50156">
    <property type="entry name" value="PDZ domain-like"/>
    <property type="match status" value="1"/>
</dbReference>
<dbReference type="OrthoDB" id="10058001at2759"/>
<evidence type="ECO:0000313" key="3">
    <source>
        <dbReference type="Proteomes" id="UP000515203"/>
    </source>
</evidence>
<feature type="region of interest" description="Disordered" evidence="1">
    <location>
        <begin position="1014"/>
        <end position="1049"/>
    </location>
</feature>
<dbReference type="GeneID" id="101560687"/>
<evidence type="ECO:0000313" key="4">
    <source>
        <dbReference type="RefSeq" id="XP_023559348.1"/>
    </source>
</evidence>
<evidence type="ECO:0000259" key="2">
    <source>
        <dbReference type="PROSITE" id="PS50106"/>
    </source>
</evidence>
<dbReference type="InterPro" id="IPR032756">
    <property type="entry name" value="DUF4685"/>
</dbReference>
<dbReference type="GO" id="GO:0005634">
    <property type="term" value="C:nucleus"/>
    <property type="evidence" value="ECO:0007669"/>
    <property type="project" value="TreeGrafter"/>
</dbReference>
<feature type="compositionally biased region" description="Pro residues" evidence="1">
    <location>
        <begin position="50"/>
        <end position="60"/>
    </location>
</feature>
<proteinExistence type="predicted"/>
<feature type="compositionally biased region" description="Low complexity" evidence="1">
    <location>
        <begin position="1032"/>
        <end position="1043"/>
    </location>
</feature>
<dbReference type="CTD" id="57710"/>
<feature type="region of interest" description="Disordered" evidence="1">
    <location>
        <begin position="726"/>
        <end position="787"/>
    </location>
</feature>
<dbReference type="InParanoid" id="A0A6P6DI67"/>
<dbReference type="PROSITE" id="PS50106">
    <property type="entry name" value="PDZ"/>
    <property type="match status" value="1"/>
</dbReference>
<dbReference type="PANTHER" id="PTHR14102:SF12">
    <property type="entry name" value="CDNA SEQUENCE BC034090"/>
    <property type="match status" value="1"/>
</dbReference>
<dbReference type="FunCoup" id="A0A6P6DI67">
    <property type="interactions" value="257"/>
</dbReference>
<dbReference type="Proteomes" id="UP000515203">
    <property type="component" value="Unplaced"/>
</dbReference>
<feature type="compositionally biased region" description="Low complexity" evidence="1">
    <location>
        <begin position="402"/>
        <end position="415"/>
    </location>
</feature>
<dbReference type="InterPro" id="IPR051741">
    <property type="entry name" value="PAR6_homolog"/>
</dbReference>
<evidence type="ECO:0000256" key="1">
    <source>
        <dbReference type="SAM" id="MobiDB-lite"/>
    </source>
</evidence>
<dbReference type="InterPro" id="IPR001478">
    <property type="entry name" value="PDZ"/>
</dbReference>
<feature type="region of interest" description="Disordered" evidence="1">
    <location>
        <begin position="370"/>
        <end position="419"/>
    </location>
</feature>
<feature type="compositionally biased region" description="Polar residues" evidence="1">
    <location>
        <begin position="17"/>
        <end position="29"/>
    </location>
</feature>
<feature type="domain" description="PDZ" evidence="2">
    <location>
        <begin position="1112"/>
        <end position="1197"/>
    </location>
</feature>
<dbReference type="PANTHER" id="PTHR14102">
    <property type="entry name" value="PAR-6-RELATED"/>
    <property type="match status" value="1"/>
</dbReference>
<reference evidence="4" key="1">
    <citation type="submission" date="2025-08" db="UniProtKB">
        <authorList>
            <consortium name="RefSeq"/>
        </authorList>
    </citation>
    <scope>IDENTIFICATION</scope>
</reference>
<accession>A0A6P6DI67</accession>
<dbReference type="SMART" id="SM00228">
    <property type="entry name" value="PDZ"/>
    <property type="match status" value="1"/>
</dbReference>
<dbReference type="Pfam" id="PF00595">
    <property type="entry name" value="PDZ"/>
    <property type="match status" value="1"/>
</dbReference>
<feature type="compositionally biased region" description="Low complexity" evidence="1">
    <location>
        <begin position="1"/>
        <end position="13"/>
    </location>
</feature>
<name>A0A6P6DI67_OCTDE</name>
<dbReference type="RefSeq" id="XP_023559348.1">
    <property type="nucleotide sequence ID" value="XM_023703580.1"/>
</dbReference>
<dbReference type="GO" id="GO:0007163">
    <property type="term" value="P:establishment or maintenance of cell polarity"/>
    <property type="evidence" value="ECO:0007669"/>
    <property type="project" value="TreeGrafter"/>
</dbReference>
<protein>
    <submittedName>
        <fullName evidence="4">Uncharacterized protein KIAA1614 homolog isoform X1</fullName>
    </submittedName>
</protein>
<feature type="region of interest" description="Disordered" evidence="1">
    <location>
        <begin position="111"/>
        <end position="159"/>
    </location>
</feature>
<dbReference type="InterPro" id="IPR036034">
    <property type="entry name" value="PDZ_sf"/>
</dbReference>
<dbReference type="Pfam" id="PF15737">
    <property type="entry name" value="DUF4685"/>
    <property type="match status" value="1"/>
</dbReference>
<feature type="compositionally biased region" description="Polar residues" evidence="1">
    <location>
        <begin position="739"/>
        <end position="749"/>
    </location>
</feature>
<keyword evidence="3" id="KW-1185">Reference proteome</keyword>
<feature type="region of interest" description="Disordered" evidence="1">
    <location>
        <begin position="1"/>
        <end position="67"/>
    </location>
</feature>
<sequence>MEGTEAAAEPAGGSPQRPKTGSRTTSPIQALSAVERNGPEPQLDSGPLLRPWPFPIPQPPRLDGVQLHGPSVLESKVRALKEKMTAGKQGVSPTPDEHPKCRRVRPAQVLTAEDSPLPGAVVVPDAQNPAGEQLDNSVNKEEPTRNGGSRPPGPSTRELACWDGQSPLPLEAEWMLPERERHLPLGTDALAGSPIHRITPGWPADPGPCKITCMRSLKKGRPDPLPDGLVTAGDLDSTSLVLEEAFVPRTGLQATLWKAGDLGALGTEGSALSLSDQVERNRLLLQEMLKVSGQSSPKMALPAWNKTVPEQPAVDMGWEPGVVRPDSEQNRTFGPKPEAVLSTSNEDAKHLLQRARMKARTRPLRASHDIVPTVTQGSRAGRRSPALGDRTTFTYGESLPCSSLGDSSSGESGSGQWPKQGMALSHVRFADESACEAEIRHLERLERLQQRQRQRQVLSTVLQAVGQGPLHSKPDLADYINGRVRMGALHRPGDSTDCRGHALPLPDWASKKCQASSNCPESQRLDPAVLGELQAACGVEGMLPGSRSSHGLSSQCWLLPAEPRLHTERIRETHIGEPTTCPEEGGCALDGKDSSDRCWAHSRAGRLAHGSSPRERDSRPQGSLRWSRKAKMELLYGLQAWHHPKGVENMEAGHEVKEGAEQRLVETQFLKEDAVSQPPPLEPEMAALVPHKQPGPELGSHQAHPVHSRAACRPACATALSMKLASSGPGRLESHENLETASTSSLPQNHPQPTAPRPTQRPDTLHCPAGWTLTRTTSPGPHREAGLAGPCRLGEQEEPAGIALPLSHPRTGVLRTCGLSPAQSQPCIPPVTCPLLGLSANSCNSCSPLGQQEPWQTAVHGGREERIPCSQELDPPFESSGAACLRMTSLTQEGCSVSGGCQGSVDLADAATLHSMGITLCLTSEEPESQQEAQGGLQRTESSSSSGGHTPCGVSPVAVAGPRPPLASPSDRKKKRSSSITSSLGLKKLFSALGPTSRPKLGKSHSYSVEQLQPDAPGLASHSSTPKVKRAPSLQSLSPVSPSRQHRKAASFQNLHSLLSGRGDRSSLYVVEGPGYPSAPGRRALSVEDVGAPSLARTVGRVMAVFPDGTSQLQLQRSPEGTFGFRVGSGNGRRDSGLYVQEMADLDTAKLYSGLLGVGDEILEVNGAKVAGLSLAYIQELLAHSESLSVRVLRQRPVLQ</sequence>
<dbReference type="GO" id="GO:0060341">
    <property type="term" value="P:regulation of cellular localization"/>
    <property type="evidence" value="ECO:0007669"/>
    <property type="project" value="TreeGrafter"/>
</dbReference>
<gene>
    <name evidence="4" type="primary">Kiaa1614</name>
</gene>
<dbReference type="GO" id="GO:0016324">
    <property type="term" value="C:apical plasma membrane"/>
    <property type="evidence" value="ECO:0007669"/>
    <property type="project" value="TreeGrafter"/>
</dbReference>